<comment type="cofactor">
    <cofactor evidence="1">
        <name>FAD</name>
        <dbReference type="ChEBI" id="CHEBI:57692"/>
    </cofactor>
</comment>
<dbReference type="PRINTS" id="PR00420">
    <property type="entry name" value="RNGMNOXGNASE"/>
</dbReference>
<evidence type="ECO:0000256" key="2">
    <source>
        <dbReference type="ARBA" id="ARBA00022630"/>
    </source>
</evidence>
<organism evidence="5 6">
    <name type="scientific">Cereibacter sphaeroides</name>
    <name type="common">Rhodobacter sphaeroides</name>
    <dbReference type="NCBI Taxonomy" id="1063"/>
    <lineage>
        <taxon>Bacteria</taxon>
        <taxon>Pseudomonadati</taxon>
        <taxon>Pseudomonadota</taxon>
        <taxon>Alphaproteobacteria</taxon>
        <taxon>Rhodobacterales</taxon>
        <taxon>Paracoccaceae</taxon>
        <taxon>Cereibacter</taxon>
    </lineage>
</organism>
<name>A0A2W5UAJ5_CERSP</name>
<accession>A0A2W5UAJ5</accession>
<dbReference type="GO" id="GO:0016709">
    <property type="term" value="F:oxidoreductase activity, acting on paired donors, with incorporation or reduction of molecular oxygen, NAD(P)H as one donor, and incorporation of one atom of oxygen"/>
    <property type="evidence" value="ECO:0007669"/>
    <property type="project" value="UniProtKB-ARBA"/>
</dbReference>
<feature type="domain" description="FAD-binding" evidence="4">
    <location>
        <begin position="4"/>
        <end position="344"/>
    </location>
</feature>
<keyword evidence="2" id="KW-0285">Flavoprotein</keyword>
<dbReference type="InterPro" id="IPR002938">
    <property type="entry name" value="FAD-bd"/>
</dbReference>
<dbReference type="InterPro" id="IPR036188">
    <property type="entry name" value="FAD/NAD-bd_sf"/>
</dbReference>
<evidence type="ECO:0000313" key="5">
    <source>
        <dbReference type="EMBL" id="PZR00404.1"/>
    </source>
</evidence>
<comment type="caution">
    <text evidence="5">The sequence shown here is derived from an EMBL/GenBank/DDBJ whole genome shotgun (WGS) entry which is preliminary data.</text>
</comment>
<keyword evidence="5" id="KW-0560">Oxidoreductase</keyword>
<dbReference type="EMBL" id="QFQS01000001">
    <property type="protein sequence ID" value="PZR00404.1"/>
    <property type="molecule type" value="Genomic_DNA"/>
</dbReference>
<dbReference type="Pfam" id="PF01494">
    <property type="entry name" value="FAD_binding_3"/>
    <property type="match status" value="1"/>
</dbReference>
<keyword evidence="3" id="KW-0274">FAD</keyword>
<gene>
    <name evidence="5" type="ORF">DI533_07485</name>
</gene>
<dbReference type="Gene3D" id="3.50.50.60">
    <property type="entry name" value="FAD/NAD(P)-binding domain"/>
    <property type="match status" value="1"/>
</dbReference>
<dbReference type="PANTHER" id="PTHR43004">
    <property type="entry name" value="TRK SYSTEM POTASSIUM UPTAKE PROTEIN"/>
    <property type="match status" value="1"/>
</dbReference>
<dbReference type="SUPFAM" id="SSF51905">
    <property type="entry name" value="FAD/NAD(P)-binding domain"/>
    <property type="match status" value="1"/>
</dbReference>
<evidence type="ECO:0000313" key="6">
    <source>
        <dbReference type="Proteomes" id="UP000248975"/>
    </source>
</evidence>
<sequence>MTSVPVLIVGAGPTGLVLALSLARRGIPFRIISDDHGPGEHSRAVVVHARTLEFYDQFGFADEVVAGGIKAEATHIRRADDHGHIAEVVQANFADLGEGLSAYPFLLSYPQDDHERFLVAKLAELGVQIEWNTRLIGFTQTSGGVSAEIARADGPEMVEVAYICGCDGAHSQVRHSLGIGFPGGTYDQRFYVVDARIAGGFKPDFFVTLGESILALMLPVRSSGMQRLIGIVPPNLIDKPDLSFEDIREPVERLTGIRIEEVNWFSAYKVHHRVADRFQQGRAFLLGDAGHIHSPAGGQGMNTGIGDAINLGWKLAHVIEGRAPPSLLDSYEEERLPFAHSLIATTDSAFNRVVDGGWRGQVIRRFIAPLGAHLATRFTWSRHAAFRLVSQIRLNYHGSSLSAGEVGGVVAGDRLPWTGAVAMDNFASLRSLDWQAHCYCAQPSTLHSVCAELGLPLKCFPWTEALVGTGIERDTCYLVRPDGYVALASANDGAGKAIESYAAGRGLTLAPPHEGLRGALQATGRLS</sequence>
<keyword evidence="5" id="KW-0503">Monooxygenase</keyword>
<evidence type="ECO:0000256" key="3">
    <source>
        <dbReference type="ARBA" id="ARBA00022827"/>
    </source>
</evidence>
<dbReference type="Proteomes" id="UP000248975">
    <property type="component" value="Unassembled WGS sequence"/>
</dbReference>
<reference evidence="5 6" key="1">
    <citation type="submission" date="2017-08" db="EMBL/GenBank/DDBJ databases">
        <title>Infants hospitalized years apart are colonized by the same room-sourced microbial strains.</title>
        <authorList>
            <person name="Brooks B."/>
            <person name="Olm M.R."/>
            <person name="Firek B.A."/>
            <person name="Baker R."/>
            <person name="Thomas B.C."/>
            <person name="Morowitz M.J."/>
            <person name="Banfield J.F."/>
        </authorList>
    </citation>
    <scope>NUCLEOTIDE SEQUENCE [LARGE SCALE GENOMIC DNA]</scope>
    <source>
        <strain evidence="5">S2_003_000_R2_11</strain>
    </source>
</reference>
<evidence type="ECO:0000259" key="4">
    <source>
        <dbReference type="Pfam" id="PF01494"/>
    </source>
</evidence>
<proteinExistence type="predicted"/>
<dbReference type="AlphaFoldDB" id="A0A2W5UAJ5"/>
<evidence type="ECO:0000256" key="1">
    <source>
        <dbReference type="ARBA" id="ARBA00001974"/>
    </source>
</evidence>
<dbReference type="InterPro" id="IPR050641">
    <property type="entry name" value="RIFMO-like"/>
</dbReference>
<dbReference type="Gene3D" id="3.30.70.2450">
    <property type="match status" value="1"/>
</dbReference>
<dbReference type="GO" id="GO:0071949">
    <property type="term" value="F:FAD binding"/>
    <property type="evidence" value="ECO:0007669"/>
    <property type="project" value="InterPro"/>
</dbReference>
<protein>
    <submittedName>
        <fullName evidence="5">Monooxygenase</fullName>
    </submittedName>
</protein>
<dbReference type="PANTHER" id="PTHR43004:SF19">
    <property type="entry name" value="BINDING MONOOXYGENASE, PUTATIVE (JCVI)-RELATED"/>
    <property type="match status" value="1"/>
</dbReference>